<dbReference type="AlphaFoldDB" id="A0A644TFG9"/>
<gene>
    <name evidence="1" type="ORF">SDC9_11379</name>
</gene>
<evidence type="ECO:0000313" key="1">
    <source>
        <dbReference type="EMBL" id="MPL65715.1"/>
    </source>
</evidence>
<proteinExistence type="predicted"/>
<reference evidence="1" key="1">
    <citation type="submission" date="2019-08" db="EMBL/GenBank/DDBJ databases">
        <authorList>
            <person name="Kucharzyk K."/>
            <person name="Murdoch R.W."/>
            <person name="Higgins S."/>
            <person name="Loffler F."/>
        </authorList>
    </citation>
    <scope>NUCLEOTIDE SEQUENCE</scope>
</reference>
<dbReference type="EMBL" id="VSSQ01000029">
    <property type="protein sequence ID" value="MPL65715.1"/>
    <property type="molecule type" value="Genomic_DNA"/>
</dbReference>
<accession>A0A644TFG9</accession>
<comment type="caution">
    <text evidence="1">The sequence shown here is derived from an EMBL/GenBank/DDBJ whole genome shotgun (WGS) entry which is preliminary data.</text>
</comment>
<name>A0A644TFG9_9ZZZZ</name>
<protein>
    <submittedName>
        <fullName evidence="1">Uncharacterized protein</fullName>
    </submittedName>
</protein>
<sequence>MEHSKLSEHKFKKGKFVTPWNEFASEIGRENSWYYGRLPEYLWLAFIIDYYGRETGLKKCYLIDNSRQ</sequence>
<organism evidence="1">
    <name type="scientific">bioreactor metagenome</name>
    <dbReference type="NCBI Taxonomy" id="1076179"/>
    <lineage>
        <taxon>unclassified sequences</taxon>
        <taxon>metagenomes</taxon>
        <taxon>ecological metagenomes</taxon>
    </lineage>
</organism>